<dbReference type="PANTHER" id="PTHR46832:SF2">
    <property type="entry name" value="FUTALOSINE HYDROLASE"/>
    <property type="match status" value="1"/>
</dbReference>
<protein>
    <submittedName>
        <fullName evidence="2">Purine phosphorylase</fullName>
    </submittedName>
</protein>
<dbReference type="InterPro" id="IPR000845">
    <property type="entry name" value="Nucleoside_phosphorylase_d"/>
</dbReference>
<dbReference type="SUPFAM" id="SSF53167">
    <property type="entry name" value="Purine and uridine phosphorylases"/>
    <property type="match status" value="1"/>
</dbReference>
<gene>
    <name evidence="2" type="ORF">H8K43_05650</name>
</gene>
<keyword evidence="3" id="KW-1185">Reference proteome</keyword>
<proteinExistence type="predicted"/>
<accession>A0ABR7A3C7</accession>
<dbReference type="PANTHER" id="PTHR46832">
    <property type="entry name" value="5'-METHYLTHIOADENOSINE/S-ADENOSYLHOMOCYSTEINE NUCLEOSIDASE"/>
    <property type="match status" value="1"/>
</dbReference>
<evidence type="ECO:0000313" key="2">
    <source>
        <dbReference type="EMBL" id="MBC3931152.1"/>
    </source>
</evidence>
<dbReference type="InterPro" id="IPR035994">
    <property type="entry name" value="Nucleoside_phosphorylase_sf"/>
</dbReference>
<comment type="caution">
    <text evidence="2">The sequence shown here is derived from an EMBL/GenBank/DDBJ whole genome shotgun (WGS) entry which is preliminary data.</text>
</comment>
<feature type="domain" description="Nucleoside phosphorylase" evidence="1">
    <location>
        <begin position="17"/>
        <end position="183"/>
    </location>
</feature>
<sequence>MKIQVLFPTATEASLFHRDEVKTCISGVGLTATAYATLKAIHQDRPDMLILAGIAGVFPGRDFALGEVTLIHSEVEADLGFFTPHGFVHMAQLPIDMEFERRHVLHCPHLPPDFPMRQARSISVNAAMADFIDIADADLENMEGAAFFHVCQKEQQAFLELRAISNIVKVGDDQWDMQTSVAAMTRGLHSLIDHIQQKS</sequence>
<reference evidence="2 3" key="1">
    <citation type="submission" date="2020-08" db="EMBL/GenBank/DDBJ databases">
        <title>Novel species isolated from subtropical streams in China.</title>
        <authorList>
            <person name="Lu H."/>
        </authorList>
    </citation>
    <scope>NUCLEOTIDE SEQUENCE [LARGE SCALE GENOMIC DNA]</scope>
    <source>
        <strain evidence="2 3">CY22W</strain>
    </source>
</reference>
<name>A0ABR7A3C7_9BURK</name>
<evidence type="ECO:0000259" key="1">
    <source>
        <dbReference type="Pfam" id="PF01048"/>
    </source>
</evidence>
<dbReference type="RefSeq" id="WP_186902921.1">
    <property type="nucleotide sequence ID" value="NZ_JACOGD010000002.1"/>
</dbReference>
<dbReference type="Proteomes" id="UP000654304">
    <property type="component" value="Unassembled WGS sequence"/>
</dbReference>
<dbReference type="Pfam" id="PF01048">
    <property type="entry name" value="PNP_UDP_1"/>
    <property type="match status" value="1"/>
</dbReference>
<organism evidence="2 3">
    <name type="scientific">Undibacterium curvum</name>
    <dbReference type="NCBI Taxonomy" id="2762294"/>
    <lineage>
        <taxon>Bacteria</taxon>
        <taxon>Pseudomonadati</taxon>
        <taxon>Pseudomonadota</taxon>
        <taxon>Betaproteobacteria</taxon>
        <taxon>Burkholderiales</taxon>
        <taxon>Oxalobacteraceae</taxon>
        <taxon>Undibacterium</taxon>
    </lineage>
</organism>
<evidence type="ECO:0000313" key="3">
    <source>
        <dbReference type="Proteomes" id="UP000654304"/>
    </source>
</evidence>
<dbReference type="EMBL" id="JACOGD010000002">
    <property type="protein sequence ID" value="MBC3931152.1"/>
    <property type="molecule type" value="Genomic_DNA"/>
</dbReference>
<dbReference type="Gene3D" id="3.40.50.1580">
    <property type="entry name" value="Nucleoside phosphorylase domain"/>
    <property type="match status" value="1"/>
</dbReference>